<dbReference type="Proteomes" id="UP000322667">
    <property type="component" value="Unassembled WGS sequence"/>
</dbReference>
<dbReference type="Pfam" id="PF22272">
    <property type="entry name" value="LEA_3b"/>
    <property type="match status" value="1"/>
</dbReference>
<name>A0A5C7J2K9_GOSTO</name>
<reference evidence="2 3" key="1">
    <citation type="submission" date="2019-07" db="EMBL/GenBank/DDBJ databases">
        <title>WGS assembly of Gossypium tomentosum.</title>
        <authorList>
            <person name="Chen Z.J."/>
            <person name="Sreedasyam A."/>
            <person name="Ando A."/>
            <person name="Song Q."/>
            <person name="De L."/>
            <person name="Hulse-Kemp A."/>
            <person name="Ding M."/>
            <person name="Ye W."/>
            <person name="Kirkbride R."/>
            <person name="Jenkins J."/>
            <person name="Plott C."/>
            <person name="Lovell J."/>
            <person name="Lin Y.-M."/>
            <person name="Vaughn R."/>
            <person name="Liu B."/>
            <person name="Li W."/>
            <person name="Simpson S."/>
            <person name="Scheffler B."/>
            <person name="Saski C."/>
            <person name="Grover C."/>
            <person name="Hu G."/>
            <person name="Conover J."/>
            <person name="Carlson J."/>
            <person name="Shu S."/>
            <person name="Boston L."/>
            <person name="Williams M."/>
            <person name="Peterson D."/>
            <person name="Mcgee K."/>
            <person name="Jones D."/>
            <person name="Wendel J."/>
            <person name="Stelly D."/>
            <person name="Grimwood J."/>
            <person name="Schmutz J."/>
        </authorList>
    </citation>
    <scope>NUCLEOTIDE SEQUENCE [LARGE SCALE GENOMIC DNA]</scope>
    <source>
        <strain evidence="2">7179.01</strain>
    </source>
</reference>
<evidence type="ECO:0000313" key="2">
    <source>
        <dbReference type="EMBL" id="TXG75052.1"/>
    </source>
</evidence>
<dbReference type="InterPro" id="IPR039291">
    <property type="entry name" value="At5g17165-like"/>
</dbReference>
<feature type="region of interest" description="Disordered" evidence="1">
    <location>
        <begin position="27"/>
        <end position="46"/>
    </location>
</feature>
<evidence type="ECO:0000256" key="1">
    <source>
        <dbReference type="SAM" id="MobiDB-lite"/>
    </source>
</evidence>
<dbReference type="PANTHER" id="PTHR35122">
    <property type="entry name" value="OSJNBA0093F12.14 PROTEIN"/>
    <property type="match status" value="1"/>
</dbReference>
<proteinExistence type="predicted"/>
<protein>
    <submittedName>
        <fullName evidence="2">Uncharacterized protein</fullName>
    </submittedName>
</protein>
<dbReference type="AlphaFoldDB" id="A0A5C7J2K9"/>
<sequence>MAANLKSGGGIASLGKRLLNRTSTRTPSLFISTSSPTRSPHASAYDKNLDDQVHATVVPDDVIQPQSDSTGLLTRGQGYLVLLRSNLTHLRVGAGHPFQCANSVLEEKAWFRPTSIETWRSHTITKSLIMSLLLYSL</sequence>
<dbReference type="EMBL" id="ML697013">
    <property type="protein sequence ID" value="TXG75052.1"/>
    <property type="molecule type" value="Genomic_DNA"/>
</dbReference>
<dbReference type="PANTHER" id="PTHR35122:SF8">
    <property type="entry name" value="HYDROGEN PEROXIDE INDUCED PROTEIN 1"/>
    <property type="match status" value="1"/>
</dbReference>
<gene>
    <name evidence="2" type="ORF">ES332_1Z020300v1</name>
</gene>
<organism evidence="2 3">
    <name type="scientific">Gossypium tomentosum</name>
    <name type="common">Hawaiian cotton</name>
    <name type="synonym">Gossypium sandvicense</name>
    <dbReference type="NCBI Taxonomy" id="34277"/>
    <lineage>
        <taxon>Eukaryota</taxon>
        <taxon>Viridiplantae</taxon>
        <taxon>Streptophyta</taxon>
        <taxon>Embryophyta</taxon>
        <taxon>Tracheophyta</taxon>
        <taxon>Spermatophyta</taxon>
        <taxon>Magnoliopsida</taxon>
        <taxon>eudicotyledons</taxon>
        <taxon>Gunneridae</taxon>
        <taxon>Pentapetalae</taxon>
        <taxon>rosids</taxon>
        <taxon>malvids</taxon>
        <taxon>Malvales</taxon>
        <taxon>Malvaceae</taxon>
        <taxon>Malvoideae</taxon>
        <taxon>Gossypium</taxon>
    </lineage>
</organism>
<feature type="compositionally biased region" description="Polar residues" evidence="1">
    <location>
        <begin position="27"/>
        <end position="40"/>
    </location>
</feature>
<keyword evidence="3" id="KW-1185">Reference proteome</keyword>
<evidence type="ECO:0000313" key="3">
    <source>
        <dbReference type="Proteomes" id="UP000322667"/>
    </source>
</evidence>
<accession>A0A5C7J2K9</accession>